<proteinExistence type="predicted"/>
<keyword evidence="1" id="KW-0472">Membrane</keyword>
<keyword evidence="1" id="KW-1133">Transmembrane helix</keyword>
<protein>
    <submittedName>
        <fullName evidence="2">Uncharacterized protein</fullName>
    </submittedName>
</protein>
<reference evidence="2 3" key="1">
    <citation type="submission" date="2019-04" db="EMBL/GenBank/DDBJ databases">
        <authorList>
            <person name="Van Vliet M D."/>
        </authorList>
    </citation>
    <scope>NUCLEOTIDE SEQUENCE [LARGE SCALE GENOMIC DNA]</scope>
    <source>
        <strain evidence="2 3">F1</strain>
    </source>
</reference>
<evidence type="ECO:0000256" key="1">
    <source>
        <dbReference type="SAM" id="Phobius"/>
    </source>
</evidence>
<evidence type="ECO:0000313" key="2">
    <source>
        <dbReference type="EMBL" id="VGO12929.1"/>
    </source>
</evidence>
<name>A0A6C2TZC8_PONDE</name>
<dbReference type="EMBL" id="CAAHFG010000001">
    <property type="protein sequence ID" value="VGO12929.1"/>
    <property type="molecule type" value="Genomic_DNA"/>
</dbReference>
<gene>
    <name evidence="2" type="ORF">PDESU_01483</name>
</gene>
<organism evidence="2 3">
    <name type="scientific">Pontiella desulfatans</name>
    <dbReference type="NCBI Taxonomy" id="2750659"/>
    <lineage>
        <taxon>Bacteria</taxon>
        <taxon>Pseudomonadati</taxon>
        <taxon>Kiritimatiellota</taxon>
        <taxon>Kiritimatiellia</taxon>
        <taxon>Kiritimatiellales</taxon>
        <taxon>Pontiellaceae</taxon>
        <taxon>Pontiella</taxon>
    </lineage>
</organism>
<dbReference type="RefSeq" id="WP_136078553.1">
    <property type="nucleotide sequence ID" value="NZ_CAAHFG010000001.1"/>
</dbReference>
<evidence type="ECO:0000313" key="3">
    <source>
        <dbReference type="Proteomes" id="UP000366872"/>
    </source>
</evidence>
<keyword evidence="1" id="KW-0812">Transmembrane</keyword>
<dbReference type="AlphaFoldDB" id="A0A6C2TZC8"/>
<feature type="transmembrane region" description="Helical" evidence="1">
    <location>
        <begin position="15"/>
        <end position="37"/>
    </location>
</feature>
<feature type="transmembrane region" description="Helical" evidence="1">
    <location>
        <begin position="43"/>
        <end position="64"/>
    </location>
</feature>
<keyword evidence="3" id="KW-1185">Reference proteome</keyword>
<accession>A0A6C2TZC8</accession>
<dbReference type="Proteomes" id="UP000366872">
    <property type="component" value="Unassembled WGS sequence"/>
</dbReference>
<sequence>MVRQLNSASEMARRLVFLFYIVVFTTYLFSCVIALALHGVSEICVACGSFILLSVVRIVGYRWLDFERLSDSFPGGCALDCIPRNVRTEVEALVDEFHAPGTDWTRRVAIRHRLVALEEEEPEIIKAFEDDLKAVLAA</sequence>